<proteinExistence type="predicted"/>
<feature type="compositionally biased region" description="Low complexity" evidence="1">
    <location>
        <begin position="85"/>
        <end position="99"/>
    </location>
</feature>
<feature type="region of interest" description="Disordered" evidence="1">
    <location>
        <begin position="265"/>
        <end position="328"/>
    </location>
</feature>
<evidence type="ECO:0008006" key="4">
    <source>
        <dbReference type="Google" id="ProtNLM"/>
    </source>
</evidence>
<feature type="compositionally biased region" description="Gly residues" evidence="1">
    <location>
        <begin position="560"/>
        <end position="574"/>
    </location>
</feature>
<comment type="caution">
    <text evidence="2">The sequence shown here is derived from an EMBL/GenBank/DDBJ whole genome shotgun (WGS) entry which is preliminary data.</text>
</comment>
<keyword evidence="3" id="KW-1185">Reference proteome</keyword>
<feature type="region of interest" description="Disordered" evidence="1">
    <location>
        <begin position="85"/>
        <end position="248"/>
    </location>
</feature>
<feature type="region of interest" description="Disordered" evidence="1">
    <location>
        <begin position="366"/>
        <end position="478"/>
    </location>
</feature>
<evidence type="ECO:0000256" key="1">
    <source>
        <dbReference type="SAM" id="MobiDB-lite"/>
    </source>
</evidence>
<dbReference type="Proteomes" id="UP001465976">
    <property type="component" value="Unassembled WGS sequence"/>
</dbReference>
<dbReference type="PANTHER" id="PTHR40468:SF1">
    <property type="entry name" value="TOPOISOMERASE I DAMAGE AFFECTED PROTEIN 11"/>
    <property type="match status" value="1"/>
</dbReference>
<feature type="compositionally biased region" description="Polar residues" evidence="1">
    <location>
        <begin position="112"/>
        <end position="153"/>
    </location>
</feature>
<feature type="compositionally biased region" description="Polar residues" evidence="1">
    <location>
        <begin position="400"/>
        <end position="409"/>
    </location>
</feature>
<feature type="compositionally biased region" description="Low complexity" evidence="1">
    <location>
        <begin position="286"/>
        <end position="300"/>
    </location>
</feature>
<dbReference type="PANTHER" id="PTHR40468">
    <property type="entry name" value="YALI0A15257P"/>
    <property type="match status" value="1"/>
</dbReference>
<evidence type="ECO:0000313" key="2">
    <source>
        <dbReference type="EMBL" id="KAL0574767.1"/>
    </source>
</evidence>
<feature type="region of interest" description="Disordered" evidence="1">
    <location>
        <begin position="527"/>
        <end position="574"/>
    </location>
</feature>
<organism evidence="2 3">
    <name type="scientific">Marasmius crinis-equi</name>
    <dbReference type="NCBI Taxonomy" id="585013"/>
    <lineage>
        <taxon>Eukaryota</taxon>
        <taxon>Fungi</taxon>
        <taxon>Dikarya</taxon>
        <taxon>Basidiomycota</taxon>
        <taxon>Agaricomycotina</taxon>
        <taxon>Agaricomycetes</taxon>
        <taxon>Agaricomycetidae</taxon>
        <taxon>Agaricales</taxon>
        <taxon>Marasmiineae</taxon>
        <taxon>Marasmiaceae</taxon>
        <taxon>Marasmius</taxon>
    </lineage>
</organism>
<feature type="compositionally biased region" description="Pro residues" evidence="1">
    <location>
        <begin position="171"/>
        <end position="181"/>
    </location>
</feature>
<gene>
    <name evidence="2" type="ORF">V5O48_007194</name>
</gene>
<sequence>MATPTSDATSPSPPMSYMMHPRPLSPATDTSKDELVDKFLARAKISQVSRMLRAKLSLASYKAAHNLGHVPLADLEAQIPPHLQTPLLAPTSSTPSRSSAAKRKLSAAPGNSLAQQQPSSSHAPARTSSLLINGFGSSSTDANHTPQSHSLFTSILAPPPTSQARTIFNPADPPIPAPVRPLPSSVSRSIAEGTRAQAKGRDRTGSSRRAGRSSTTTDPPKRKGKRPAKTDLNPGSSKRSRRNPSDEQMDLEAAATLTSLLLHNQRGAASPRSSIDGGAMSDGTGSQTQHSFSSYSQSTSRGGDARTPPGSRAPLPSVRTPRPATTDKDSEAADLMLYLATSPSPARPSNQGKDAKDMAAFRTLGGGGGAAKKAPPGRVLFPTGGELAPPRQITRGGDTSFHSSVSSIGSEMGIHAAGHTHSQQSTHRAASRLSISGGGSPPQSQGQGGRPPSRLGVGGGSTLLAPPPNVGSPPRSAPADNFNFNEYINASPAPSPVRKVGVMGSGGAGGSLRADVGRKLFEEEMGRGARGSFGSPGAFGHPGSYGGPHIPGPPRRGSGERLGAGIELGMGGRA</sequence>
<name>A0ABR3FHC9_9AGAR</name>
<feature type="compositionally biased region" description="Low complexity" evidence="1">
    <location>
        <begin position="1"/>
        <end position="22"/>
    </location>
</feature>
<accession>A0ABR3FHC9</accession>
<protein>
    <recommendedName>
        <fullName evidence="4">Proteophosphoglycan 5</fullName>
    </recommendedName>
</protein>
<feature type="region of interest" description="Disordered" evidence="1">
    <location>
        <begin position="1"/>
        <end position="30"/>
    </location>
</feature>
<reference evidence="2 3" key="1">
    <citation type="submission" date="2024-02" db="EMBL/GenBank/DDBJ databases">
        <title>A draft genome for the cacao thread blight pathogen Marasmius crinis-equi.</title>
        <authorList>
            <person name="Cohen S.P."/>
            <person name="Baruah I.K."/>
            <person name="Amoako-Attah I."/>
            <person name="Bukari Y."/>
            <person name="Meinhardt L.W."/>
            <person name="Bailey B.A."/>
        </authorList>
    </citation>
    <scope>NUCLEOTIDE SEQUENCE [LARGE SCALE GENOMIC DNA]</scope>
    <source>
        <strain evidence="2 3">GH-76</strain>
    </source>
</reference>
<dbReference type="EMBL" id="JBAHYK010000367">
    <property type="protein sequence ID" value="KAL0574767.1"/>
    <property type="molecule type" value="Genomic_DNA"/>
</dbReference>
<feature type="compositionally biased region" description="Low complexity" evidence="1">
    <location>
        <begin position="441"/>
        <end position="454"/>
    </location>
</feature>
<evidence type="ECO:0000313" key="3">
    <source>
        <dbReference type="Proteomes" id="UP001465976"/>
    </source>
</evidence>